<dbReference type="SUPFAM" id="SSF51366">
    <property type="entry name" value="Ribulose-phoshate binding barrel"/>
    <property type="match status" value="1"/>
</dbReference>
<dbReference type="HAMAP" id="MF_00135">
    <property type="entry name" value="PRAI"/>
    <property type="match status" value="1"/>
</dbReference>
<dbReference type="InterPro" id="IPR011060">
    <property type="entry name" value="RibuloseP-bd_barrel"/>
</dbReference>
<evidence type="ECO:0000313" key="13">
    <source>
        <dbReference type="Proteomes" id="UP000324159"/>
    </source>
</evidence>
<proteinExistence type="inferred from homology"/>
<evidence type="ECO:0000256" key="4">
    <source>
        <dbReference type="ARBA" id="ARBA00012572"/>
    </source>
</evidence>
<dbReference type="PANTHER" id="PTHR42894">
    <property type="entry name" value="N-(5'-PHOSPHORIBOSYL)ANTHRANILATE ISOMERASE"/>
    <property type="match status" value="1"/>
</dbReference>
<accession>A0A5D3WJ64</accession>
<dbReference type="GO" id="GO:0000162">
    <property type="term" value="P:L-tryptophan biosynthetic process"/>
    <property type="evidence" value="ECO:0007669"/>
    <property type="project" value="UniProtKB-UniRule"/>
</dbReference>
<evidence type="ECO:0000313" key="12">
    <source>
        <dbReference type="EMBL" id="TYO95698.1"/>
    </source>
</evidence>
<dbReference type="Gene3D" id="3.20.20.70">
    <property type="entry name" value="Aldolase class I"/>
    <property type="match status" value="1"/>
</dbReference>
<comment type="caution">
    <text evidence="12">The sequence shown here is derived from an EMBL/GenBank/DDBJ whole genome shotgun (WGS) entry which is preliminary data.</text>
</comment>
<evidence type="ECO:0000256" key="8">
    <source>
        <dbReference type="ARBA" id="ARBA00023141"/>
    </source>
</evidence>
<dbReference type="GO" id="GO:0004640">
    <property type="term" value="F:phosphoribosylanthranilate isomerase activity"/>
    <property type="evidence" value="ECO:0007669"/>
    <property type="project" value="UniProtKB-UniRule"/>
</dbReference>
<keyword evidence="6 10" id="KW-0028">Amino-acid biosynthesis</keyword>
<dbReference type="OrthoDB" id="9796196at2"/>
<dbReference type="EC" id="5.3.1.24" evidence="4 10"/>
<evidence type="ECO:0000256" key="5">
    <source>
        <dbReference type="ARBA" id="ARBA00022272"/>
    </source>
</evidence>
<dbReference type="UniPathway" id="UPA00035">
    <property type="reaction ID" value="UER00042"/>
</dbReference>
<feature type="domain" description="N-(5'phosphoribosyl) anthranilate isomerase (PRAI)" evidence="11">
    <location>
        <begin position="5"/>
        <end position="199"/>
    </location>
</feature>
<dbReference type="Pfam" id="PF00697">
    <property type="entry name" value="PRAI"/>
    <property type="match status" value="1"/>
</dbReference>
<keyword evidence="9 10" id="KW-0413">Isomerase</keyword>
<keyword evidence="7 10" id="KW-0822">Tryptophan biosynthesis</keyword>
<comment type="similarity">
    <text evidence="3 10">Belongs to the TrpF family.</text>
</comment>
<comment type="pathway">
    <text evidence="2 10">Amino-acid biosynthesis; L-tryptophan biosynthesis; L-tryptophan from chorismate: step 3/5.</text>
</comment>
<reference evidence="12 13" key="1">
    <citation type="submission" date="2019-07" db="EMBL/GenBank/DDBJ databases">
        <title>Genomic Encyclopedia of Type Strains, Phase IV (KMG-IV): sequencing the most valuable type-strain genomes for metagenomic binning, comparative biology and taxonomic classification.</title>
        <authorList>
            <person name="Goeker M."/>
        </authorList>
    </citation>
    <scope>NUCLEOTIDE SEQUENCE [LARGE SCALE GENOMIC DNA]</scope>
    <source>
        <strain evidence="12 13">SS015</strain>
    </source>
</reference>
<dbReference type="EMBL" id="VNIB01000018">
    <property type="protein sequence ID" value="TYO95698.1"/>
    <property type="molecule type" value="Genomic_DNA"/>
</dbReference>
<dbReference type="PANTHER" id="PTHR42894:SF1">
    <property type="entry name" value="N-(5'-PHOSPHORIBOSYL)ANTHRANILATE ISOMERASE"/>
    <property type="match status" value="1"/>
</dbReference>
<dbReference type="InterPro" id="IPR044643">
    <property type="entry name" value="TrpF_fam"/>
</dbReference>
<evidence type="ECO:0000259" key="11">
    <source>
        <dbReference type="Pfam" id="PF00697"/>
    </source>
</evidence>
<dbReference type="NCBIfam" id="NF002298">
    <property type="entry name" value="PRK01222.1-4"/>
    <property type="match status" value="1"/>
</dbReference>
<dbReference type="Proteomes" id="UP000324159">
    <property type="component" value="Unassembled WGS sequence"/>
</dbReference>
<dbReference type="FunFam" id="3.20.20.70:FF:000075">
    <property type="entry name" value="Tryptophan biosynthesis protein TRP1"/>
    <property type="match status" value="1"/>
</dbReference>
<evidence type="ECO:0000256" key="10">
    <source>
        <dbReference type="HAMAP-Rule" id="MF_00135"/>
    </source>
</evidence>
<evidence type="ECO:0000256" key="1">
    <source>
        <dbReference type="ARBA" id="ARBA00001164"/>
    </source>
</evidence>
<evidence type="ECO:0000256" key="6">
    <source>
        <dbReference type="ARBA" id="ARBA00022605"/>
    </source>
</evidence>
<organism evidence="12 13">
    <name type="scientific">Geothermobacter ehrlichii</name>
    <dbReference type="NCBI Taxonomy" id="213224"/>
    <lineage>
        <taxon>Bacteria</taxon>
        <taxon>Pseudomonadati</taxon>
        <taxon>Thermodesulfobacteriota</taxon>
        <taxon>Desulfuromonadia</taxon>
        <taxon>Desulfuromonadales</taxon>
        <taxon>Geothermobacteraceae</taxon>
        <taxon>Geothermobacter</taxon>
    </lineage>
</organism>
<comment type="catalytic activity">
    <reaction evidence="1 10">
        <text>N-(5-phospho-beta-D-ribosyl)anthranilate = 1-(2-carboxyphenylamino)-1-deoxy-D-ribulose 5-phosphate</text>
        <dbReference type="Rhea" id="RHEA:21540"/>
        <dbReference type="ChEBI" id="CHEBI:18277"/>
        <dbReference type="ChEBI" id="CHEBI:58613"/>
        <dbReference type="EC" id="5.3.1.24"/>
    </reaction>
</comment>
<sequence length="217" mass="23163">MNVRVKICGITRRQDAEHAIACGADALGLVFYPGSPRYVELEAACRLVEGLPPFVSLVGLFVNADAETIRRTAAACRLDLVQLHGDESPEDCRLPGLKVIKALRVRDRQSLQRVDDYRVDGLLLDAWCPESYGGTGKTFDWELAAGLARRRPLILAGGLNPDNVAEAVRRVAPFAVDVSSGVESSPGIKDPAKVAAFIANARKNAPAEDGVGGGVNC</sequence>
<name>A0A5D3WJ64_9BACT</name>
<protein>
    <recommendedName>
        <fullName evidence="5 10">N-(5'-phosphoribosyl)anthranilate isomerase</fullName>
        <shortName evidence="10">PRAI</shortName>
        <ecNumber evidence="4 10">5.3.1.24</ecNumber>
    </recommendedName>
</protein>
<dbReference type="CDD" id="cd00405">
    <property type="entry name" value="PRAI"/>
    <property type="match status" value="1"/>
</dbReference>
<dbReference type="InterPro" id="IPR013785">
    <property type="entry name" value="Aldolase_TIM"/>
</dbReference>
<keyword evidence="13" id="KW-1185">Reference proteome</keyword>
<evidence type="ECO:0000256" key="9">
    <source>
        <dbReference type="ARBA" id="ARBA00023235"/>
    </source>
</evidence>
<gene>
    <name evidence="10" type="primary">trpF</name>
    <name evidence="12" type="ORF">EDC39_11838</name>
</gene>
<dbReference type="InterPro" id="IPR001240">
    <property type="entry name" value="PRAI_dom"/>
</dbReference>
<keyword evidence="8 10" id="KW-0057">Aromatic amino acid biosynthesis</keyword>
<evidence type="ECO:0000256" key="2">
    <source>
        <dbReference type="ARBA" id="ARBA00004664"/>
    </source>
</evidence>
<dbReference type="RefSeq" id="WP_148897082.1">
    <property type="nucleotide sequence ID" value="NZ_VNIB01000018.1"/>
</dbReference>
<dbReference type="AlphaFoldDB" id="A0A5D3WJ64"/>
<evidence type="ECO:0000256" key="3">
    <source>
        <dbReference type="ARBA" id="ARBA00007571"/>
    </source>
</evidence>
<evidence type="ECO:0000256" key="7">
    <source>
        <dbReference type="ARBA" id="ARBA00022822"/>
    </source>
</evidence>